<dbReference type="InterPro" id="IPR043136">
    <property type="entry name" value="B30.2/SPRY_sf"/>
</dbReference>
<gene>
    <name evidence="1" type="ORF">EZS28_032195</name>
</gene>
<evidence type="ECO:0008006" key="3">
    <source>
        <dbReference type="Google" id="ProtNLM"/>
    </source>
</evidence>
<comment type="caution">
    <text evidence="1">The sequence shown here is derived from an EMBL/GenBank/DDBJ whole genome shotgun (WGS) entry which is preliminary data.</text>
</comment>
<dbReference type="AlphaFoldDB" id="A0A5J4UP82"/>
<organism evidence="1 2">
    <name type="scientific">Streblomastix strix</name>
    <dbReference type="NCBI Taxonomy" id="222440"/>
    <lineage>
        <taxon>Eukaryota</taxon>
        <taxon>Metamonada</taxon>
        <taxon>Preaxostyla</taxon>
        <taxon>Oxymonadida</taxon>
        <taxon>Streblomastigidae</taxon>
        <taxon>Streblomastix</taxon>
    </lineage>
</organism>
<evidence type="ECO:0000313" key="1">
    <source>
        <dbReference type="EMBL" id="KAA6372279.1"/>
    </source>
</evidence>
<proteinExistence type="predicted"/>
<dbReference type="Gene3D" id="2.60.120.920">
    <property type="match status" value="1"/>
</dbReference>
<evidence type="ECO:0000313" key="2">
    <source>
        <dbReference type="Proteomes" id="UP000324800"/>
    </source>
</evidence>
<dbReference type="Proteomes" id="UP000324800">
    <property type="component" value="Unassembled WGS sequence"/>
</dbReference>
<protein>
    <recommendedName>
        <fullName evidence="3">SPRY domain-containing protein</fullName>
    </recommendedName>
</protein>
<name>A0A5J4UP82_9EUKA</name>
<dbReference type="EMBL" id="SNRW01013730">
    <property type="protein sequence ID" value="KAA6372279.1"/>
    <property type="molecule type" value="Genomic_DNA"/>
</dbReference>
<reference evidence="1 2" key="1">
    <citation type="submission" date="2019-03" db="EMBL/GenBank/DDBJ databases">
        <title>Single cell metagenomics reveals metabolic interactions within the superorganism composed of flagellate Streblomastix strix and complex community of Bacteroidetes bacteria on its surface.</title>
        <authorList>
            <person name="Treitli S.C."/>
            <person name="Kolisko M."/>
            <person name="Husnik F."/>
            <person name="Keeling P."/>
            <person name="Hampl V."/>
        </authorList>
    </citation>
    <scope>NUCLEOTIDE SEQUENCE [LARGE SCALE GENOMIC DNA]</scope>
    <source>
        <strain evidence="1">ST1C</strain>
    </source>
</reference>
<dbReference type="OrthoDB" id="2306477at2759"/>
<sequence length="152" mass="17868">MELLDQKYSTLRIYTVYYNICVGIADQSVHYDRNEEPDARGCEKVVEYNSGGDIFHMKFNEIQENISFDQSGDIIFMELNMDSDPRTLAFFVNNKQLSNYITNIPSSVRFWAHVYVKEAQFKVTKFKQIYSSIAKHNMESSKAFEWGQDWTK</sequence>
<accession>A0A5J4UP82</accession>